<comment type="caution">
    <text evidence="12">The sequence shown here is derived from an EMBL/GenBank/DDBJ whole genome shotgun (WGS) entry which is preliminary data.</text>
</comment>
<evidence type="ECO:0000313" key="12">
    <source>
        <dbReference type="EMBL" id="CAJ0584909.1"/>
    </source>
</evidence>
<gene>
    <name evidence="12" type="ORF">MSPICULIGERA_LOCUS22944</name>
</gene>
<feature type="domain" description="GOLD" evidence="11">
    <location>
        <begin position="26"/>
        <end position="108"/>
    </location>
</feature>
<comment type="subcellular location">
    <subcellularLocation>
        <location evidence="7">Endomembrane system</location>
        <topology evidence="7">Single-pass membrane protein</topology>
    </subcellularLocation>
    <subcellularLocation>
        <location evidence="1 8">Membrane</location>
        <topology evidence="1 8">Single-pass type I membrane protein</topology>
    </subcellularLocation>
</comment>
<feature type="non-terminal residue" evidence="12">
    <location>
        <position position="197"/>
    </location>
</feature>
<evidence type="ECO:0000313" key="13">
    <source>
        <dbReference type="Proteomes" id="UP001177023"/>
    </source>
</evidence>
<evidence type="ECO:0000256" key="10">
    <source>
        <dbReference type="SAM" id="SignalP"/>
    </source>
</evidence>
<evidence type="ECO:0000259" key="11">
    <source>
        <dbReference type="PROSITE" id="PS50866"/>
    </source>
</evidence>
<dbReference type="InterPro" id="IPR015720">
    <property type="entry name" value="Emp24-like"/>
</dbReference>
<evidence type="ECO:0000256" key="3">
    <source>
        <dbReference type="ARBA" id="ARBA00022692"/>
    </source>
</evidence>
<feature type="signal peptide" evidence="10">
    <location>
        <begin position="1"/>
        <end position="16"/>
    </location>
</feature>
<dbReference type="Proteomes" id="UP001177023">
    <property type="component" value="Unassembled WGS sequence"/>
</dbReference>
<evidence type="ECO:0000256" key="8">
    <source>
        <dbReference type="RuleBase" id="RU003827"/>
    </source>
</evidence>
<comment type="similarity">
    <text evidence="2 8">Belongs to the EMP24/GP25L family.</text>
</comment>
<dbReference type="InterPro" id="IPR009038">
    <property type="entry name" value="GOLD_dom"/>
</dbReference>
<dbReference type="InterPro" id="IPR036598">
    <property type="entry name" value="GOLD_dom_sf"/>
</dbReference>
<name>A0AA36DBX3_9BILA</name>
<evidence type="ECO:0000256" key="5">
    <source>
        <dbReference type="ARBA" id="ARBA00022989"/>
    </source>
</evidence>
<keyword evidence="13" id="KW-1185">Reference proteome</keyword>
<keyword evidence="5 9" id="KW-1133">Transmembrane helix</keyword>
<protein>
    <recommendedName>
        <fullName evidence="11">GOLD domain-containing protein</fullName>
    </recommendedName>
</protein>
<evidence type="ECO:0000256" key="4">
    <source>
        <dbReference type="ARBA" id="ARBA00022729"/>
    </source>
</evidence>
<dbReference type="SUPFAM" id="SSF101576">
    <property type="entry name" value="Supernatant protein factor (SPF), C-terminal domain"/>
    <property type="match status" value="1"/>
</dbReference>
<organism evidence="12 13">
    <name type="scientific">Mesorhabditis spiculigera</name>
    <dbReference type="NCBI Taxonomy" id="96644"/>
    <lineage>
        <taxon>Eukaryota</taxon>
        <taxon>Metazoa</taxon>
        <taxon>Ecdysozoa</taxon>
        <taxon>Nematoda</taxon>
        <taxon>Chromadorea</taxon>
        <taxon>Rhabditida</taxon>
        <taxon>Rhabditina</taxon>
        <taxon>Rhabditomorpha</taxon>
        <taxon>Rhabditoidea</taxon>
        <taxon>Rhabditidae</taxon>
        <taxon>Mesorhabditinae</taxon>
        <taxon>Mesorhabditis</taxon>
    </lineage>
</organism>
<dbReference type="Pfam" id="PF01105">
    <property type="entry name" value="EMP24_GP25L"/>
    <property type="match status" value="1"/>
</dbReference>
<dbReference type="PROSITE" id="PS50866">
    <property type="entry name" value="GOLD"/>
    <property type="match status" value="1"/>
</dbReference>
<reference evidence="12" key="1">
    <citation type="submission" date="2023-06" db="EMBL/GenBank/DDBJ databases">
        <authorList>
            <person name="Delattre M."/>
        </authorList>
    </citation>
    <scope>NUCLEOTIDE SEQUENCE</scope>
    <source>
        <strain evidence="12">AF72</strain>
    </source>
</reference>
<accession>A0AA36DBX3</accession>
<feature type="transmembrane region" description="Helical" evidence="9">
    <location>
        <begin position="165"/>
        <end position="187"/>
    </location>
</feature>
<dbReference type="AlphaFoldDB" id="A0AA36DBX3"/>
<dbReference type="GO" id="GO:0012505">
    <property type="term" value="C:endomembrane system"/>
    <property type="evidence" value="ECO:0007669"/>
    <property type="project" value="UniProtKB-SubCell"/>
</dbReference>
<evidence type="ECO:0000256" key="1">
    <source>
        <dbReference type="ARBA" id="ARBA00004479"/>
    </source>
</evidence>
<dbReference type="GO" id="GO:0016020">
    <property type="term" value="C:membrane"/>
    <property type="evidence" value="ECO:0007669"/>
    <property type="project" value="UniProtKB-SubCell"/>
</dbReference>
<dbReference type="SMART" id="SM01190">
    <property type="entry name" value="EMP24_GP25L"/>
    <property type="match status" value="1"/>
</dbReference>
<evidence type="ECO:0000256" key="7">
    <source>
        <dbReference type="ARBA" id="ARBA00037847"/>
    </source>
</evidence>
<feature type="chain" id="PRO_5041439753" description="GOLD domain-containing protein" evidence="10">
    <location>
        <begin position="17"/>
        <end position="197"/>
    </location>
</feature>
<sequence>MRALFCLLAIVLAADAYMLLLDADETRCFHQWGEPQQQMKVMWEVAEGGFRDIESSIKGPEGRNIYHSDLDKGLQMTFTVRKPGPHELCFINEFSTQTPKSIRFNFDILAAKPVHNATEDDAHVKLSDMIWQLSQTVVAVKHEQEYMEMRSRIHYDINENTNSRVVYWALFETVILVSMTLSQIWYLKRFFEVRRMV</sequence>
<evidence type="ECO:0000256" key="2">
    <source>
        <dbReference type="ARBA" id="ARBA00007104"/>
    </source>
</evidence>
<proteinExistence type="inferred from homology"/>
<keyword evidence="3 8" id="KW-0812">Transmembrane</keyword>
<dbReference type="PANTHER" id="PTHR22811">
    <property type="entry name" value="TRANSMEMBRANE EMP24 DOMAIN-CONTAINING PROTEIN"/>
    <property type="match status" value="1"/>
</dbReference>
<keyword evidence="6 9" id="KW-0472">Membrane</keyword>
<evidence type="ECO:0000256" key="6">
    <source>
        <dbReference type="ARBA" id="ARBA00023136"/>
    </source>
</evidence>
<dbReference type="EMBL" id="CATQJA010002701">
    <property type="protein sequence ID" value="CAJ0584909.1"/>
    <property type="molecule type" value="Genomic_DNA"/>
</dbReference>
<keyword evidence="4 10" id="KW-0732">Signal</keyword>
<evidence type="ECO:0000256" key="9">
    <source>
        <dbReference type="SAM" id="Phobius"/>
    </source>
</evidence>